<organism evidence="6 7">
    <name type="scientific">Candidatus Alectryocaccomicrobium excrementavium</name>
    <dbReference type="NCBI Taxonomy" id="2840668"/>
    <lineage>
        <taxon>Bacteria</taxon>
        <taxon>Bacillati</taxon>
        <taxon>Bacillota</taxon>
        <taxon>Clostridia</taxon>
        <taxon>Candidatus Alectryocaccomicrobium</taxon>
    </lineage>
</organism>
<dbReference type="CDD" id="cd00156">
    <property type="entry name" value="REC"/>
    <property type="match status" value="1"/>
</dbReference>
<comment type="caution">
    <text evidence="6">The sequence shown here is derived from an EMBL/GenBank/DDBJ whole genome shotgun (WGS) entry which is preliminary data.</text>
</comment>
<evidence type="ECO:0000313" key="7">
    <source>
        <dbReference type="Proteomes" id="UP000824140"/>
    </source>
</evidence>
<dbReference type="InterPro" id="IPR001789">
    <property type="entry name" value="Sig_transdc_resp-reg_receiver"/>
</dbReference>
<dbReference type="SMART" id="SM00448">
    <property type="entry name" value="REC"/>
    <property type="match status" value="1"/>
</dbReference>
<reference evidence="6" key="1">
    <citation type="submission" date="2020-10" db="EMBL/GenBank/DDBJ databases">
        <authorList>
            <person name="Gilroy R."/>
        </authorList>
    </citation>
    <scope>NUCLEOTIDE SEQUENCE</scope>
    <source>
        <strain evidence="6">13766</strain>
    </source>
</reference>
<feature type="modified residue" description="4-aspartylphosphate" evidence="3">
    <location>
        <position position="63"/>
    </location>
</feature>
<dbReference type="PROSITE" id="PS51832">
    <property type="entry name" value="HD_GYP"/>
    <property type="match status" value="1"/>
</dbReference>
<feature type="domain" description="Response regulatory" evidence="4">
    <location>
        <begin position="13"/>
        <end position="130"/>
    </location>
</feature>
<gene>
    <name evidence="6" type="ORF">IAA84_03565</name>
</gene>
<dbReference type="EMBL" id="DVJN01000070">
    <property type="protein sequence ID" value="HIS92075.1"/>
    <property type="molecule type" value="Genomic_DNA"/>
</dbReference>
<evidence type="ECO:0000256" key="2">
    <source>
        <dbReference type="ARBA" id="ARBA00024867"/>
    </source>
</evidence>
<dbReference type="InterPro" id="IPR003607">
    <property type="entry name" value="HD/PDEase_dom"/>
</dbReference>
<dbReference type="AlphaFoldDB" id="A0A9D1G059"/>
<dbReference type="Pfam" id="PF13487">
    <property type="entry name" value="HD_5"/>
    <property type="match status" value="1"/>
</dbReference>
<evidence type="ECO:0000313" key="6">
    <source>
        <dbReference type="EMBL" id="HIS92075.1"/>
    </source>
</evidence>
<dbReference type="PROSITE" id="PS50110">
    <property type="entry name" value="RESPONSE_REGULATORY"/>
    <property type="match status" value="1"/>
</dbReference>
<dbReference type="InterPro" id="IPR037522">
    <property type="entry name" value="HD_GYP_dom"/>
</dbReference>
<dbReference type="PANTHER" id="PTHR45228:SF1">
    <property type="entry name" value="CYCLIC DI-GMP PHOSPHODIESTERASE TM_0186"/>
    <property type="match status" value="1"/>
</dbReference>
<sequence length="367" mass="40811">MGKTTMGETEKKPLLIVDDDAINRAILANIFEEDYAIWEAENGEEGWELARAREEELSAVLLDVVMPKMDGLEVLRRLSQSGYMERVPVFLITADDSGATMQTAYSLGVMDVITKPVVPYIVRRRVESVVELFAARRRLSAQVERQRDQLLLQAQQLAEMGIGMVEALATAIEFRSDESGEHVRRIHGITRHLLGRTPLGEGLSESDIQLIGMASITHDVGKIAIPDAILNKNGRLTGEEFAIMKTHTRKGAELLSSIPQMRSHAAFRYAYDIALHHHERWDGRGYPDGLVGDETPVWTQAVALADVYDALVSKRCYKEAYSFDTALAMILEGQCGAFNPRLLAAFQAVEPSLRNLYGKGKEENPNG</sequence>
<dbReference type="InterPro" id="IPR011006">
    <property type="entry name" value="CheY-like_superfamily"/>
</dbReference>
<dbReference type="Proteomes" id="UP000824140">
    <property type="component" value="Unassembled WGS sequence"/>
</dbReference>
<dbReference type="Pfam" id="PF00072">
    <property type="entry name" value="Response_reg"/>
    <property type="match status" value="1"/>
</dbReference>
<dbReference type="SUPFAM" id="SSF109604">
    <property type="entry name" value="HD-domain/PDEase-like"/>
    <property type="match status" value="1"/>
</dbReference>
<dbReference type="SUPFAM" id="SSF52172">
    <property type="entry name" value="CheY-like"/>
    <property type="match status" value="1"/>
</dbReference>
<reference evidence="6" key="2">
    <citation type="journal article" date="2021" name="PeerJ">
        <title>Extensive microbial diversity within the chicken gut microbiome revealed by metagenomics and culture.</title>
        <authorList>
            <person name="Gilroy R."/>
            <person name="Ravi A."/>
            <person name="Getino M."/>
            <person name="Pursley I."/>
            <person name="Horton D.L."/>
            <person name="Alikhan N.F."/>
            <person name="Baker D."/>
            <person name="Gharbi K."/>
            <person name="Hall N."/>
            <person name="Watson M."/>
            <person name="Adriaenssens E.M."/>
            <person name="Foster-Nyarko E."/>
            <person name="Jarju S."/>
            <person name="Secka A."/>
            <person name="Antonio M."/>
            <person name="Oren A."/>
            <person name="Chaudhuri R.R."/>
            <person name="La Ragione R."/>
            <person name="Hildebrand F."/>
            <person name="Pallen M.J."/>
        </authorList>
    </citation>
    <scope>NUCLEOTIDE SEQUENCE</scope>
    <source>
        <strain evidence="6">13766</strain>
    </source>
</reference>
<dbReference type="GO" id="GO:0000160">
    <property type="term" value="P:phosphorelay signal transduction system"/>
    <property type="evidence" value="ECO:0007669"/>
    <property type="project" value="InterPro"/>
</dbReference>
<evidence type="ECO:0000256" key="1">
    <source>
        <dbReference type="ARBA" id="ARBA00018672"/>
    </source>
</evidence>
<dbReference type="Gene3D" id="1.10.3210.10">
    <property type="entry name" value="Hypothetical protein af1432"/>
    <property type="match status" value="1"/>
</dbReference>
<feature type="domain" description="HD-GYP" evidence="5">
    <location>
        <begin position="157"/>
        <end position="362"/>
    </location>
</feature>
<name>A0A9D1G059_9FIRM</name>
<evidence type="ECO:0000256" key="3">
    <source>
        <dbReference type="PROSITE-ProRule" id="PRU00169"/>
    </source>
</evidence>
<dbReference type="InterPro" id="IPR052020">
    <property type="entry name" value="Cyclic_di-GMP/3'3'-cGAMP_PDE"/>
</dbReference>
<protein>
    <recommendedName>
        <fullName evidence="1">Stage 0 sporulation protein A homolog</fullName>
    </recommendedName>
</protein>
<comment type="function">
    <text evidence="2">May play the central regulatory role in sporulation. It may be an element of the effector pathway responsible for the activation of sporulation genes in response to nutritional stress. Spo0A may act in concert with spo0H (a sigma factor) to control the expression of some genes that are critical to the sporulation process.</text>
</comment>
<dbReference type="PANTHER" id="PTHR45228">
    <property type="entry name" value="CYCLIC DI-GMP PHOSPHODIESTERASE TM_0186-RELATED"/>
    <property type="match status" value="1"/>
</dbReference>
<evidence type="ECO:0000259" key="5">
    <source>
        <dbReference type="PROSITE" id="PS51832"/>
    </source>
</evidence>
<dbReference type="CDD" id="cd00077">
    <property type="entry name" value="HDc"/>
    <property type="match status" value="1"/>
</dbReference>
<proteinExistence type="predicted"/>
<accession>A0A9D1G059</accession>
<dbReference type="Gene3D" id="3.40.50.2300">
    <property type="match status" value="1"/>
</dbReference>
<evidence type="ECO:0000259" key="4">
    <source>
        <dbReference type="PROSITE" id="PS50110"/>
    </source>
</evidence>
<keyword evidence="3" id="KW-0597">Phosphoprotein</keyword>